<dbReference type="InterPro" id="IPR013685">
    <property type="entry name" value="POTRA_FtsQ_type"/>
</dbReference>
<dbReference type="PANTHER" id="PTHR37820">
    <property type="entry name" value="CELL DIVISION PROTEIN DIVIB"/>
    <property type="match status" value="1"/>
</dbReference>
<dbReference type="InterPro" id="IPR050487">
    <property type="entry name" value="FtsQ_DivIB"/>
</dbReference>
<dbReference type="Pfam" id="PF03799">
    <property type="entry name" value="FtsQ_DivIB_C"/>
    <property type="match status" value="1"/>
</dbReference>
<name>A0ABU9X371_9MICC</name>
<feature type="domain" description="POTRA" evidence="9">
    <location>
        <begin position="99"/>
        <end position="166"/>
    </location>
</feature>
<feature type="region of interest" description="Disordered" evidence="6">
    <location>
        <begin position="1"/>
        <end position="61"/>
    </location>
</feature>
<dbReference type="Proteomes" id="UP001422074">
    <property type="component" value="Unassembled WGS sequence"/>
</dbReference>
<protein>
    <submittedName>
        <fullName evidence="10">Cell division protein FtsQ/DivIB</fullName>
    </submittedName>
</protein>
<feature type="domain" description="Cell division protein FtsQ/DivIB C-terminal" evidence="8">
    <location>
        <begin position="170"/>
        <end position="277"/>
    </location>
</feature>
<evidence type="ECO:0000256" key="7">
    <source>
        <dbReference type="SAM" id="Phobius"/>
    </source>
</evidence>
<keyword evidence="2 10" id="KW-0132">Cell division</keyword>
<evidence type="ECO:0000256" key="6">
    <source>
        <dbReference type="SAM" id="MobiDB-lite"/>
    </source>
</evidence>
<evidence type="ECO:0000256" key="5">
    <source>
        <dbReference type="ARBA" id="ARBA00023306"/>
    </source>
</evidence>
<evidence type="ECO:0000259" key="9">
    <source>
        <dbReference type="Pfam" id="PF08478"/>
    </source>
</evidence>
<keyword evidence="7" id="KW-0472">Membrane</keyword>
<evidence type="ECO:0000256" key="3">
    <source>
        <dbReference type="ARBA" id="ARBA00022692"/>
    </source>
</evidence>
<sequence>MGLDQDEGAKVTPLNPGASGGGIPRAGVPAEGPPAEEAAAGRSAPPGPAGPAGPGEADILAFPEPPAKRRRRRALLAAGVVLGVVGAILAVVVFTPLLAVRTIAVHGTHLLTPAQVEARLEPVRGRSLALVGDEEVAALVGGLVQVKETRTRAEPPGTLVVTVVERTPVALVRQAKTLLVVDGDGVVLGKAAKRADYPVPLIDGAAMPVGKEVFRAVTGVLSALPADVLAKLATASADSPDSVQLRLSDGRTVVWGNAEDRELKSRVLQALMKADARRAAGEAPVNVFDVSAPRHPVTR</sequence>
<keyword evidence="1" id="KW-1003">Cell membrane</keyword>
<evidence type="ECO:0000313" key="10">
    <source>
        <dbReference type="EMBL" id="MEN2745906.1"/>
    </source>
</evidence>
<evidence type="ECO:0000313" key="11">
    <source>
        <dbReference type="Proteomes" id="UP001422074"/>
    </source>
</evidence>
<dbReference type="InterPro" id="IPR005548">
    <property type="entry name" value="Cell_div_FtsQ/DivIB_C"/>
</dbReference>
<organism evidence="10 11">
    <name type="scientific">Sinomonas halotolerans</name>
    <dbReference type="NCBI Taxonomy" id="1644133"/>
    <lineage>
        <taxon>Bacteria</taxon>
        <taxon>Bacillati</taxon>
        <taxon>Actinomycetota</taxon>
        <taxon>Actinomycetes</taxon>
        <taxon>Micrococcales</taxon>
        <taxon>Micrococcaceae</taxon>
        <taxon>Sinomonas</taxon>
    </lineage>
</organism>
<comment type="caution">
    <text evidence="10">The sequence shown here is derived from an EMBL/GenBank/DDBJ whole genome shotgun (WGS) entry which is preliminary data.</text>
</comment>
<keyword evidence="3 7" id="KW-0812">Transmembrane</keyword>
<proteinExistence type="predicted"/>
<gene>
    <name evidence="10" type="ORF">ABCQ75_15360</name>
</gene>
<dbReference type="EMBL" id="JBDFRB010000020">
    <property type="protein sequence ID" value="MEN2745906.1"/>
    <property type="molecule type" value="Genomic_DNA"/>
</dbReference>
<keyword evidence="5" id="KW-0131">Cell cycle</keyword>
<keyword evidence="11" id="KW-1185">Reference proteome</keyword>
<dbReference type="Pfam" id="PF08478">
    <property type="entry name" value="POTRA_1"/>
    <property type="match status" value="1"/>
</dbReference>
<dbReference type="PANTHER" id="PTHR37820:SF1">
    <property type="entry name" value="CELL DIVISION PROTEIN FTSQ"/>
    <property type="match status" value="1"/>
</dbReference>
<evidence type="ECO:0000256" key="1">
    <source>
        <dbReference type="ARBA" id="ARBA00022475"/>
    </source>
</evidence>
<feature type="compositionally biased region" description="Low complexity" evidence="6">
    <location>
        <begin position="25"/>
        <end position="44"/>
    </location>
</feature>
<evidence type="ECO:0000256" key="2">
    <source>
        <dbReference type="ARBA" id="ARBA00022618"/>
    </source>
</evidence>
<evidence type="ECO:0000256" key="4">
    <source>
        <dbReference type="ARBA" id="ARBA00022989"/>
    </source>
</evidence>
<reference evidence="10 11" key="1">
    <citation type="submission" date="2024-05" db="EMBL/GenBank/DDBJ databases">
        <title>Sinomonas sp. nov., isolated from a waste landfill.</title>
        <authorList>
            <person name="Zhao Y."/>
        </authorList>
    </citation>
    <scope>NUCLEOTIDE SEQUENCE [LARGE SCALE GENOMIC DNA]</scope>
    <source>
        <strain evidence="10 11">CCTCC AB2014300</strain>
    </source>
</reference>
<dbReference type="RefSeq" id="WP_345886515.1">
    <property type="nucleotide sequence ID" value="NZ_JBDFRB010000020.1"/>
</dbReference>
<accession>A0ABU9X371</accession>
<keyword evidence="4 7" id="KW-1133">Transmembrane helix</keyword>
<dbReference type="GO" id="GO:0051301">
    <property type="term" value="P:cell division"/>
    <property type="evidence" value="ECO:0007669"/>
    <property type="project" value="UniProtKB-KW"/>
</dbReference>
<feature type="transmembrane region" description="Helical" evidence="7">
    <location>
        <begin position="74"/>
        <end position="99"/>
    </location>
</feature>
<evidence type="ECO:0000259" key="8">
    <source>
        <dbReference type="Pfam" id="PF03799"/>
    </source>
</evidence>